<evidence type="ECO:0000256" key="1">
    <source>
        <dbReference type="SAM" id="MobiDB-lite"/>
    </source>
</evidence>
<accession>A0ABT9BD56</accession>
<protein>
    <submittedName>
        <fullName evidence="2">Uncharacterized protein</fullName>
    </submittedName>
</protein>
<organism evidence="2 3">
    <name type="scientific">Hymenobacter aranciens</name>
    <dbReference type="NCBI Taxonomy" id="3063996"/>
    <lineage>
        <taxon>Bacteria</taxon>
        <taxon>Pseudomonadati</taxon>
        <taxon>Bacteroidota</taxon>
        <taxon>Cytophagia</taxon>
        <taxon>Cytophagales</taxon>
        <taxon>Hymenobacteraceae</taxon>
        <taxon>Hymenobacter</taxon>
    </lineage>
</organism>
<evidence type="ECO:0000313" key="3">
    <source>
        <dbReference type="Proteomes" id="UP001176429"/>
    </source>
</evidence>
<dbReference type="RefSeq" id="WP_305007690.1">
    <property type="nucleotide sequence ID" value="NZ_JAUQSY010000010.1"/>
</dbReference>
<evidence type="ECO:0000313" key="2">
    <source>
        <dbReference type="EMBL" id="MDO7876195.1"/>
    </source>
</evidence>
<dbReference type="Gene3D" id="1.10.1440.10">
    <property type="entry name" value="Apolipoprotein C-II"/>
    <property type="match status" value="1"/>
</dbReference>
<dbReference type="Proteomes" id="UP001176429">
    <property type="component" value="Unassembled WGS sequence"/>
</dbReference>
<sequence>MSVTRLKRKHRKNIARANNKQNIIKNLLRTPVLKNVDIEELKSRFGTTATAKKDETSILNSVKNAASAAVDKVKEVAADVADAVSHSSVVEKAKEAVSDAVEAVSHSEVVEKASHAISDAVDKVKEVVSGDKTAANAKAFDDAEAVTKPVNEDGQEGEHPKPEIAL</sequence>
<reference evidence="2" key="1">
    <citation type="submission" date="2023-07" db="EMBL/GenBank/DDBJ databases">
        <authorList>
            <person name="Kim M.K."/>
        </authorList>
    </citation>
    <scope>NUCLEOTIDE SEQUENCE</scope>
    <source>
        <strain evidence="2">ASUV-10-1</strain>
    </source>
</reference>
<feature type="region of interest" description="Disordered" evidence="1">
    <location>
        <begin position="142"/>
        <end position="166"/>
    </location>
</feature>
<feature type="compositionally biased region" description="Basic and acidic residues" evidence="1">
    <location>
        <begin position="156"/>
        <end position="166"/>
    </location>
</feature>
<proteinExistence type="predicted"/>
<dbReference type="InterPro" id="IPR023121">
    <property type="entry name" value="ApoC-II_dom_sf"/>
</dbReference>
<name>A0ABT9BD56_9BACT</name>
<gene>
    <name evidence="2" type="ORF">Q5H93_15730</name>
</gene>
<keyword evidence="3" id="KW-1185">Reference proteome</keyword>
<dbReference type="EMBL" id="JAUQSY010000010">
    <property type="protein sequence ID" value="MDO7876195.1"/>
    <property type="molecule type" value="Genomic_DNA"/>
</dbReference>
<comment type="caution">
    <text evidence="2">The sequence shown here is derived from an EMBL/GenBank/DDBJ whole genome shotgun (WGS) entry which is preliminary data.</text>
</comment>